<protein>
    <submittedName>
        <fullName evidence="5">Metalloregulator ArsR/SmtB family transcription factor</fullName>
    </submittedName>
</protein>
<dbReference type="PRINTS" id="PR00778">
    <property type="entry name" value="HTHARSR"/>
</dbReference>
<dbReference type="PROSITE" id="PS50987">
    <property type="entry name" value="HTH_ARSR_2"/>
    <property type="match status" value="1"/>
</dbReference>
<keyword evidence="2" id="KW-0238">DNA-binding</keyword>
<sequence length="120" mass="13669">MKNVEKLNKLTDDFKACQTVLTAIGDSTRQSIIITLIAAGCEDGMRVGEITRKTHLSRPAVSHHIKVLKDAKVVNVRRVATMNFYYIDPENNNLKMVKNLLQNMDDYIAEHWEPSNKVEL</sequence>
<dbReference type="SMART" id="SM00418">
    <property type="entry name" value="HTH_ARSR"/>
    <property type="match status" value="1"/>
</dbReference>
<dbReference type="InterPro" id="IPR036388">
    <property type="entry name" value="WH-like_DNA-bd_sf"/>
</dbReference>
<keyword evidence="3" id="KW-0804">Transcription</keyword>
<feature type="domain" description="HTH arsR-type" evidence="4">
    <location>
        <begin position="9"/>
        <end position="112"/>
    </location>
</feature>
<evidence type="ECO:0000313" key="6">
    <source>
        <dbReference type="Proteomes" id="UP001174229"/>
    </source>
</evidence>
<dbReference type="RefSeq" id="WP_000799860.1">
    <property type="nucleotide sequence ID" value="NZ_CP099450.1"/>
</dbReference>
<gene>
    <name evidence="5" type="ORF">OWO78_09300</name>
</gene>
<dbReference type="InterPro" id="IPR011991">
    <property type="entry name" value="ArsR-like_HTH"/>
</dbReference>
<dbReference type="PANTHER" id="PTHR33154:SF33">
    <property type="entry name" value="TRANSCRIPTIONAL REPRESSOR SDPR"/>
    <property type="match status" value="1"/>
</dbReference>
<dbReference type="InterPro" id="IPR051081">
    <property type="entry name" value="HTH_MetalResp_TranReg"/>
</dbReference>
<evidence type="ECO:0000256" key="3">
    <source>
        <dbReference type="ARBA" id="ARBA00023163"/>
    </source>
</evidence>
<organism evidence="5 6">
    <name type="scientific">Bacillus pacificus</name>
    <dbReference type="NCBI Taxonomy" id="2026187"/>
    <lineage>
        <taxon>Bacteria</taxon>
        <taxon>Bacillati</taxon>
        <taxon>Bacillota</taxon>
        <taxon>Bacilli</taxon>
        <taxon>Bacillales</taxon>
        <taxon>Bacillaceae</taxon>
        <taxon>Bacillus</taxon>
        <taxon>Bacillus cereus group</taxon>
    </lineage>
</organism>
<dbReference type="GO" id="GO:0003677">
    <property type="term" value="F:DNA binding"/>
    <property type="evidence" value="ECO:0007669"/>
    <property type="project" value="UniProtKB-KW"/>
</dbReference>
<keyword evidence="1" id="KW-0805">Transcription regulation</keyword>
<evidence type="ECO:0000313" key="5">
    <source>
        <dbReference type="EMBL" id="MDK7391641.1"/>
    </source>
</evidence>
<dbReference type="CDD" id="cd00090">
    <property type="entry name" value="HTH_ARSR"/>
    <property type="match status" value="1"/>
</dbReference>
<evidence type="ECO:0000256" key="1">
    <source>
        <dbReference type="ARBA" id="ARBA00023015"/>
    </source>
</evidence>
<accession>A0AAP5FYZ6</accession>
<name>A0AAP5FYZ6_9BACI</name>
<evidence type="ECO:0000256" key="2">
    <source>
        <dbReference type="ARBA" id="ARBA00023125"/>
    </source>
</evidence>
<reference evidence="5" key="1">
    <citation type="submission" date="2022-11" db="EMBL/GenBank/DDBJ databases">
        <title>WGS-based characterization of Bacillus cereus isolated from food &amp; feed additives.</title>
        <authorList>
            <person name="Bogaerts B."/>
            <person name="Fraiture M.-A."/>
            <person name="Roosens N.H.C."/>
            <person name="De Keersmaecker S.C.J."/>
            <person name="Vanneste K."/>
        </authorList>
    </citation>
    <scope>NUCLEOTIDE SEQUENCE</scope>
    <source>
        <strain evidence="5">74.2</strain>
    </source>
</reference>
<dbReference type="Pfam" id="PF01022">
    <property type="entry name" value="HTH_5"/>
    <property type="match status" value="1"/>
</dbReference>
<comment type="caution">
    <text evidence="5">The sequence shown here is derived from an EMBL/GenBank/DDBJ whole genome shotgun (WGS) entry which is preliminary data.</text>
</comment>
<dbReference type="Proteomes" id="UP001174229">
    <property type="component" value="Unassembled WGS sequence"/>
</dbReference>
<dbReference type="PANTHER" id="PTHR33154">
    <property type="entry name" value="TRANSCRIPTIONAL REGULATOR, ARSR FAMILY"/>
    <property type="match status" value="1"/>
</dbReference>
<dbReference type="SMR" id="A0AAP5FYZ6"/>
<dbReference type="Gene3D" id="1.10.10.10">
    <property type="entry name" value="Winged helix-like DNA-binding domain superfamily/Winged helix DNA-binding domain"/>
    <property type="match status" value="1"/>
</dbReference>
<dbReference type="SUPFAM" id="SSF46785">
    <property type="entry name" value="Winged helix' DNA-binding domain"/>
    <property type="match status" value="1"/>
</dbReference>
<dbReference type="NCBIfam" id="NF033788">
    <property type="entry name" value="HTH_metalloreg"/>
    <property type="match status" value="1"/>
</dbReference>
<dbReference type="GO" id="GO:0003700">
    <property type="term" value="F:DNA-binding transcription factor activity"/>
    <property type="evidence" value="ECO:0007669"/>
    <property type="project" value="InterPro"/>
</dbReference>
<dbReference type="EMBL" id="JAPNPE010000002">
    <property type="protein sequence ID" value="MDK7391641.1"/>
    <property type="molecule type" value="Genomic_DNA"/>
</dbReference>
<dbReference type="AlphaFoldDB" id="A0AAP5FYZ6"/>
<dbReference type="InterPro" id="IPR036390">
    <property type="entry name" value="WH_DNA-bd_sf"/>
</dbReference>
<dbReference type="InterPro" id="IPR001845">
    <property type="entry name" value="HTH_ArsR_DNA-bd_dom"/>
</dbReference>
<evidence type="ECO:0000259" key="4">
    <source>
        <dbReference type="PROSITE" id="PS50987"/>
    </source>
</evidence>
<proteinExistence type="predicted"/>